<dbReference type="InterPro" id="IPR013368">
    <property type="entry name" value="YecD_YerC"/>
</dbReference>
<evidence type="ECO:0000313" key="1">
    <source>
        <dbReference type="EMBL" id="OGZ64234.1"/>
    </source>
</evidence>
<dbReference type="EMBL" id="MHOM01000025">
    <property type="protein sequence ID" value="OGZ64234.1"/>
    <property type="molecule type" value="Genomic_DNA"/>
</dbReference>
<dbReference type="GO" id="GO:0003700">
    <property type="term" value="F:DNA-binding transcription factor activity"/>
    <property type="evidence" value="ECO:0007669"/>
    <property type="project" value="InterPro"/>
</dbReference>
<name>A0A1G2HNX1_9BACT</name>
<dbReference type="Gene3D" id="1.10.1270.10">
    <property type="entry name" value="TrpR-like"/>
    <property type="match status" value="1"/>
</dbReference>
<dbReference type="Pfam" id="PF01371">
    <property type="entry name" value="Trp_repressor"/>
    <property type="match status" value="1"/>
</dbReference>
<dbReference type="InterPro" id="IPR038116">
    <property type="entry name" value="TrpR-like_sf"/>
</dbReference>
<dbReference type="SUPFAM" id="SSF48295">
    <property type="entry name" value="TrpR-like"/>
    <property type="match status" value="1"/>
</dbReference>
<dbReference type="PANTHER" id="PTHR40080:SF1">
    <property type="entry name" value="TRPR-LIKE PROTEIN YERC_YECD"/>
    <property type="match status" value="1"/>
</dbReference>
<evidence type="ECO:0008006" key="3">
    <source>
        <dbReference type="Google" id="ProtNLM"/>
    </source>
</evidence>
<dbReference type="Proteomes" id="UP000177190">
    <property type="component" value="Unassembled WGS sequence"/>
</dbReference>
<reference evidence="1 2" key="1">
    <citation type="journal article" date="2016" name="Nat. Commun.">
        <title>Thousands of microbial genomes shed light on interconnected biogeochemical processes in an aquifer system.</title>
        <authorList>
            <person name="Anantharaman K."/>
            <person name="Brown C.T."/>
            <person name="Hug L.A."/>
            <person name="Sharon I."/>
            <person name="Castelle C.J."/>
            <person name="Probst A.J."/>
            <person name="Thomas B.C."/>
            <person name="Singh A."/>
            <person name="Wilkins M.J."/>
            <person name="Karaoz U."/>
            <person name="Brodie E.L."/>
            <person name="Williams K.H."/>
            <person name="Hubbard S.S."/>
            <person name="Banfield J.F."/>
        </authorList>
    </citation>
    <scope>NUCLEOTIDE SEQUENCE [LARGE SCALE GENOMIC DNA]</scope>
</reference>
<dbReference type="InterPro" id="IPR010921">
    <property type="entry name" value="Trp_repressor/repl_initiator"/>
</dbReference>
<dbReference type="STRING" id="1802200.A2812_03490"/>
<proteinExistence type="predicted"/>
<protein>
    <recommendedName>
        <fullName evidence="3">TrpR like protein, YerC/YecD</fullName>
    </recommendedName>
</protein>
<dbReference type="NCBIfam" id="TIGR02531">
    <property type="entry name" value="yecD_yerC"/>
    <property type="match status" value="1"/>
</dbReference>
<dbReference type="PIRSF" id="PIRSF012508">
    <property type="entry name" value="YerC"/>
    <property type="match status" value="1"/>
</dbReference>
<dbReference type="AlphaFoldDB" id="A0A1G2HNX1"/>
<organism evidence="1 2">
    <name type="scientific">Candidatus Staskawiczbacteria bacterium RIFCSPHIGHO2_01_FULL_36_16</name>
    <dbReference type="NCBI Taxonomy" id="1802200"/>
    <lineage>
        <taxon>Bacteria</taxon>
        <taxon>Candidatus Staskawicziibacteriota</taxon>
    </lineage>
</organism>
<accession>A0A1G2HNX1</accession>
<dbReference type="InterPro" id="IPR000831">
    <property type="entry name" value="Trp_repress"/>
</dbReference>
<dbReference type="GO" id="GO:0043565">
    <property type="term" value="F:sequence-specific DNA binding"/>
    <property type="evidence" value="ECO:0007669"/>
    <property type="project" value="InterPro"/>
</dbReference>
<sequence>MTTKKDNKKIKELTEAVLALKTRNEARRFFRDLLTEKELIEFGNRWKVAKMLAKNIKYTEIEKETGLSSTTVARVSKWLSRGKGGYKLMLKRIKKI</sequence>
<dbReference type="PANTHER" id="PTHR40080">
    <property type="entry name" value="LMO1763 PROTEIN"/>
    <property type="match status" value="1"/>
</dbReference>
<evidence type="ECO:0000313" key="2">
    <source>
        <dbReference type="Proteomes" id="UP000177190"/>
    </source>
</evidence>
<gene>
    <name evidence="1" type="ORF">A2812_03490</name>
</gene>
<comment type="caution">
    <text evidence="1">The sequence shown here is derived from an EMBL/GenBank/DDBJ whole genome shotgun (WGS) entry which is preliminary data.</text>
</comment>